<dbReference type="EMBL" id="CP007145">
    <property type="protein sequence ID" value="AHJ98155.1"/>
    <property type="molecule type" value="Genomic_DNA"/>
</dbReference>
<proteinExistence type="predicted"/>
<dbReference type="KEGG" id="hsw:Hsw_2560"/>
<sequence length="39" mass="4563">MHERGSEKRVESRAKLRRQPACGFRGYLTPMPARAYSLR</sequence>
<gene>
    <name evidence="1" type="ORF">Hsw_2560</name>
</gene>
<reference evidence="1 2" key="1">
    <citation type="submission" date="2014-01" db="EMBL/GenBank/DDBJ databases">
        <title>Complete genome sequence of ionizing-radiation resistance bacterium Hymenobacter swuensis DY53.</title>
        <authorList>
            <person name="Jung J.-H."/>
            <person name="Jeong S.-W."/>
            <person name="Joe M.-H."/>
            <person name="Cho y.-j."/>
            <person name="Kim M.-K."/>
            <person name="Lim S.-Y."/>
        </authorList>
    </citation>
    <scope>NUCLEOTIDE SEQUENCE [LARGE SCALE GENOMIC DNA]</scope>
    <source>
        <strain evidence="1 2">DY53</strain>
    </source>
</reference>
<protein>
    <submittedName>
        <fullName evidence="1">Uncharacterized protein</fullName>
    </submittedName>
</protein>
<dbReference type="HOGENOM" id="CLU_3311029_0_0_10"/>
<keyword evidence="2" id="KW-1185">Reference proteome</keyword>
<dbReference type="PATRIC" id="fig|1227739.3.peg.2750"/>
<organism evidence="1 2">
    <name type="scientific">Hymenobacter swuensis DY53</name>
    <dbReference type="NCBI Taxonomy" id="1227739"/>
    <lineage>
        <taxon>Bacteria</taxon>
        <taxon>Pseudomonadati</taxon>
        <taxon>Bacteroidota</taxon>
        <taxon>Cytophagia</taxon>
        <taxon>Cytophagales</taxon>
        <taxon>Hymenobacteraceae</taxon>
        <taxon>Hymenobacter</taxon>
    </lineage>
</organism>
<dbReference type="AlphaFoldDB" id="W8F8V3"/>
<dbReference type="Proteomes" id="UP000019423">
    <property type="component" value="Chromosome"/>
</dbReference>
<name>W8F8V3_9BACT</name>
<evidence type="ECO:0000313" key="2">
    <source>
        <dbReference type="Proteomes" id="UP000019423"/>
    </source>
</evidence>
<evidence type="ECO:0000313" key="1">
    <source>
        <dbReference type="EMBL" id="AHJ98155.1"/>
    </source>
</evidence>
<accession>W8F8V3</accession>